<feature type="compositionally biased region" description="Polar residues" evidence="1">
    <location>
        <begin position="140"/>
        <end position="156"/>
    </location>
</feature>
<dbReference type="PANTHER" id="PTHR42031:SF1">
    <property type="entry name" value="KEY LIME PATHOGENICITY PROTEIN"/>
    <property type="match status" value="1"/>
</dbReference>
<dbReference type="Pfam" id="PF25438">
    <property type="entry name" value="DUF7896"/>
    <property type="match status" value="1"/>
</dbReference>
<dbReference type="InterPro" id="IPR057218">
    <property type="entry name" value="DUF7896"/>
</dbReference>
<feature type="compositionally biased region" description="Low complexity" evidence="1">
    <location>
        <begin position="306"/>
        <end position="334"/>
    </location>
</feature>
<evidence type="ECO:0000313" key="4">
    <source>
        <dbReference type="Proteomes" id="UP000054342"/>
    </source>
</evidence>
<dbReference type="EMBL" id="KN847318">
    <property type="protein sequence ID" value="KIW58227.1"/>
    <property type="molecule type" value="Genomic_DNA"/>
</dbReference>
<dbReference type="AlphaFoldDB" id="A0A0D2D7C1"/>
<evidence type="ECO:0000259" key="2">
    <source>
        <dbReference type="Pfam" id="PF25438"/>
    </source>
</evidence>
<feature type="region of interest" description="Disordered" evidence="1">
    <location>
        <begin position="495"/>
        <end position="518"/>
    </location>
</feature>
<name>A0A0D2D7C1_9EURO</name>
<reference evidence="3 4" key="1">
    <citation type="submission" date="2015-01" db="EMBL/GenBank/DDBJ databases">
        <title>The Genome Sequence of Exophiala xenobiotica CBS118157.</title>
        <authorList>
            <consortium name="The Broad Institute Genomics Platform"/>
            <person name="Cuomo C."/>
            <person name="de Hoog S."/>
            <person name="Gorbushina A."/>
            <person name="Stielow B."/>
            <person name="Teixiera M."/>
            <person name="Abouelleil A."/>
            <person name="Chapman S.B."/>
            <person name="Priest M."/>
            <person name="Young S.K."/>
            <person name="Wortman J."/>
            <person name="Nusbaum C."/>
            <person name="Birren B."/>
        </authorList>
    </citation>
    <scope>NUCLEOTIDE SEQUENCE [LARGE SCALE GENOMIC DNA]</scope>
    <source>
        <strain evidence="3 4">CBS 118157</strain>
    </source>
</reference>
<feature type="compositionally biased region" description="Low complexity" evidence="1">
    <location>
        <begin position="103"/>
        <end position="121"/>
    </location>
</feature>
<keyword evidence="4" id="KW-1185">Reference proteome</keyword>
<dbReference type="PANTHER" id="PTHR42031">
    <property type="entry name" value="KEY LIME PATHOGENICITY PROTEIN"/>
    <property type="match status" value="1"/>
</dbReference>
<dbReference type="STRING" id="348802.A0A0D2D7C1"/>
<sequence>MDSNVNAAIEVLRSCRKVYDAEHQHLSPEQRESGWSLHWAAIQSAMTGSASSFQLGSSVPQKRSASSAMLIGMEPASKRGGHTKASLASSAPSAPYLERHHSGPSPSKGSPARPSMPASPAVQTTATTGPVLIPRHNSGQRRTPNAGSYPTRYPGSNLNHIEEVHDMSPTDFLANHGDLSLTPPMNVERGESHNYLSQLTSPYASAIESPAGYTPMTAASDAGLTTASTIMSEPMTRTSTNDVLCEPFGMFRMDSMSKLPQTADMLEMPQAHFVDSQLFSFSSVVGTDSGCNNFSHLSFPDDDCFPSSSSPSSYEMKNSPSSGSNASSVSVSSHPSHHGLRLDSQSQARETLLPQEVVVPQTSNLVSRPLAPKLHRTKNTSASDADGVREPKLIAVKAEDGTVKHKAEITRATRQHPPRKTTFCQFCNDQPQGFHGDHELRRHIERHHAQVRRVWICKDASADGTFLSSCKACRTGKTYGANYNAAAHLRRAHFNPCKNRRGGRGKKSEGRGGMGGGNNPPMEFLKNWMFEELETNLNGRTVVQDIVPDAIFETATVNEMVNAAPNGAVGVDDFGLATGDMTAMGMSSFDIMSEPLYYDNLLQPTGAFGQNNGYFMPEQQAILQY</sequence>
<gene>
    <name evidence="3" type="ORF">PV05_02767</name>
</gene>
<accession>A0A0D2D7C1</accession>
<feature type="compositionally biased region" description="Low complexity" evidence="1">
    <location>
        <begin position="85"/>
        <end position="95"/>
    </location>
</feature>
<dbReference type="GeneID" id="25324675"/>
<evidence type="ECO:0000313" key="3">
    <source>
        <dbReference type="EMBL" id="KIW58227.1"/>
    </source>
</evidence>
<feature type="region of interest" description="Disordered" evidence="1">
    <location>
        <begin position="76"/>
        <end position="156"/>
    </location>
</feature>
<feature type="region of interest" description="Disordered" evidence="1">
    <location>
        <begin position="305"/>
        <end position="343"/>
    </location>
</feature>
<proteinExistence type="predicted"/>
<feature type="domain" description="DUF7896" evidence="2">
    <location>
        <begin position="452"/>
        <end position="531"/>
    </location>
</feature>
<dbReference type="RefSeq" id="XP_013318811.1">
    <property type="nucleotide sequence ID" value="XM_013463357.1"/>
</dbReference>
<protein>
    <recommendedName>
        <fullName evidence="2">DUF7896 domain-containing protein</fullName>
    </recommendedName>
</protein>
<organism evidence="3 4">
    <name type="scientific">Exophiala xenobiotica</name>
    <dbReference type="NCBI Taxonomy" id="348802"/>
    <lineage>
        <taxon>Eukaryota</taxon>
        <taxon>Fungi</taxon>
        <taxon>Dikarya</taxon>
        <taxon>Ascomycota</taxon>
        <taxon>Pezizomycotina</taxon>
        <taxon>Eurotiomycetes</taxon>
        <taxon>Chaetothyriomycetidae</taxon>
        <taxon>Chaetothyriales</taxon>
        <taxon>Herpotrichiellaceae</taxon>
        <taxon>Exophiala</taxon>
    </lineage>
</organism>
<dbReference type="OrthoDB" id="5377599at2759"/>
<feature type="compositionally biased region" description="Basic residues" evidence="1">
    <location>
        <begin position="495"/>
        <end position="505"/>
    </location>
</feature>
<dbReference type="Proteomes" id="UP000054342">
    <property type="component" value="Unassembled WGS sequence"/>
</dbReference>
<dbReference type="HOGENOM" id="CLU_474090_0_0_1"/>
<evidence type="ECO:0000256" key="1">
    <source>
        <dbReference type="SAM" id="MobiDB-lite"/>
    </source>
</evidence>